<evidence type="ECO:0000256" key="4">
    <source>
        <dbReference type="ARBA" id="ARBA00022833"/>
    </source>
</evidence>
<dbReference type="EMBL" id="PTLS01000032">
    <property type="protein sequence ID" value="RMX24950.1"/>
    <property type="molecule type" value="Genomic_DNA"/>
</dbReference>
<reference evidence="9 11" key="2">
    <citation type="journal article" date="2018" name="J Appl Environ Microbiol">
        <title>The gut symbionts Lactobacillus reuteri R2lc and 2010 encode a polyketide synthase cluster that activates the mammalian aryl-hydrocarbon receptor.</title>
        <authorList>
            <person name="Ozcam M."/>
            <person name="Roos S."/>
            <person name="Van Pijkeren J.P."/>
        </authorList>
    </citation>
    <scope>NUCLEOTIDE SEQUENCE [LARGE SCALE GENOMIC DNA]</scope>
    <source>
        <strain evidence="9 11">R2lc</strain>
    </source>
</reference>
<evidence type="ECO:0000259" key="6">
    <source>
        <dbReference type="Pfam" id="PF00413"/>
    </source>
</evidence>
<evidence type="ECO:0000256" key="3">
    <source>
        <dbReference type="ARBA" id="ARBA00022801"/>
    </source>
</evidence>
<keyword evidence="3" id="KW-0378">Hydrolase</keyword>
<dbReference type="EMBL" id="WJND01000010">
    <property type="protein sequence ID" value="MRG89803.1"/>
    <property type="molecule type" value="Genomic_DNA"/>
</dbReference>
<evidence type="ECO:0000313" key="9">
    <source>
        <dbReference type="EMBL" id="RMX24950.1"/>
    </source>
</evidence>
<dbReference type="GO" id="GO:0004222">
    <property type="term" value="F:metalloendopeptidase activity"/>
    <property type="evidence" value="ECO:0007669"/>
    <property type="project" value="InterPro"/>
</dbReference>
<evidence type="ECO:0000313" key="8">
    <source>
        <dbReference type="EMBL" id="MRG89803.1"/>
    </source>
</evidence>
<keyword evidence="1 8" id="KW-0645">Protease</keyword>
<dbReference type="InterPro" id="IPR001818">
    <property type="entry name" value="Pept_M10_metallopeptidase"/>
</dbReference>
<organism evidence="7 10">
    <name type="scientific">Limosilactobacillus reuteri</name>
    <name type="common">Lactobacillus reuteri</name>
    <dbReference type="NCBI Taxonomy" id="1598"/>
    <lineage>
        <taxon>Bacteria</taxon>
        <taxon>Bacillati</taxon>
        <taxon>Bacillota</taxon>
        <taxon>Bacilli</taxon>
        <taxon>Lactobacillales</taxon>
        <taxon>Lactobacillaceae</taxon>
        <taxon>Limosilactobacillus</taxon>
    </lineage>
</organism>
<accession>A0A073JZ63</accession>
<evidence type="ECO:0000313" key="10">
    <source>
        <dbReference type="Proteomes" id="UP000027731"/>
    </source>
</evidence>
<evidence type="ECO:0000313" key="11">
    <source>
        <dbReference type="Proteomes" id="UP000276940"/>
    </source>
</evidence>
<evidence type="ECO:0000256" key="1">
    <source>
        <dbReference type="ARBA" id="ARBA00022670"/>
    </source>
</evidence>
<dbReference type="CDD" id="cd04268">
    <property type="entry name" value="ZnMc_MMP_like"/>
    <property type="match status" value="1"/>
</dbReference>
<dbReference type="AlphaFoldDB" id="A0A073JZ63"/>
<evidence type="ECO:0000256" key="5">
    <source>
        <dbReference type="SAM" id="MobiDB-lite"/>
    </source>
</evidence>
<feature type="region of interest" description="Disordered" evidence="5">
    <location>
        <begin position="59"/>
        <end position="96"/>
    </location>
</feature>
<gene>
    <name evidence="9" type="ORF">C5O77_06645</name>
    <name evidence="8" type="ORF">GIX76_07355</name>
    <name evidence="7" type="ORF">LR3_03755</name>
</gene>
<comment type="caution">
    <text evidence="7">The sequence shown here is derived from an EMBL/GenBank/DDBJ whole genome shotgun (WGS) entry which is preliminary data.</text>
</comment>
<dbReference type="GO" id="GO:0031012">
    <property type="term" value="C:extracellular matrix"/>
    <property type="evidence" value="ECO:0007669"/>
    <property type="project" value="InterPro"/>
</dbReference>
<reference evidence="8 12" key="3">
    <citation type="submission" date="2019-11" db="EMBL/GenBank/DDBJ databases">
        <title>Draft genome sequence of 12 host-associated Lactobacillus reuteri rodent strains.</title>
        <authorList>
            <person name="Zhang S."/>
            <person name="Ozcam M."/>
            <person name="Van Pijkeren J.P."/>
        </authorList>
    </citation>
    <scope>NUCLEOTIDE SEQUENCE [LARGE SCALE GENOMIC DNA]</scope>
    <source>
        <strain evidence="8 12">N4I</strain>
    </source>
</reference>
<keyword evidence="4" id="KW-0862">Zinc</keyword>
<sequence>MNEINFIFRLLKRIFIIGLLVGGGWLYFNDARVQATANQTAWNVRDRIAKLIGKDDTNSNDNSNLHLNDANNSSSKNEQEPTIEQQTSTQTSIPSTGRWATNQATVYVNTNNAQLDAATNTAIQNWNQTGAFTFKPVNNQSKADIVVTTMNRSDSNAAGLTKTSSNSLTRRFMHATVYLNTYYLTDPSYGYSQERIVNTAEHELGHAIGLDHTNAVSVMQPAGSFYTIQPDDVQAVQKLYANNK</sequence>
<feature type="domain" description="Peptidase M10 metallopeptidase" evidence="6">
    <location>
        <begin position="110"/>
        <end position="241"/>
    </location>
</feature>
<dbReference type="Proteomes" id="UP000027731">
    <property type="component" value="Unassembled WGS sequence"/>
</dbReference>
<dbReference type="Proteomes" id="UP000276940">
    <property type="component" value="Unassembled WGS sequence"/>
</dbReference>
<keyword evidence="2" id="KW-0479">Metal-binding</keyword>
<protein>
    <submittedName>
        <fullName evidence="8">Matrixin family metalloprotease</fullName>
    </submittedName>
    <submittedName>
        <fullName evidence="7">Peptidase M10</fullName>
    </submittedName>
</protein>
<name>A0A073JZ63_LIMRT</name>
<dbReference type="Gene3D" id="3.40.390.10">
    <property type="entry name" value="Collagenase (Catalytic Domain)"/>
    <property type="match status" value="1"/>
</dbReference>
<dbReference type="GO" id="GO:0006508">
    <property type="term" value="P:proteolysis"/>
    <property type="evidence" value="ECO:0007669"/>
    <property type="project" value="UniProtKB-KW"/>
</dbReference>
<dbReference type="InterPro" id="IPR024079">
    <property type="entry name" value="MetalloPept_cat_dom_sf"/>
</dbReference>
<reference evidence="7 10" key="1">
    <citation type="submission" date="2014-06" db="EMBL/GenBank/DDBJ databases">
        <title>Genetic determinant of reutericyclin biosynthesis of Lactobacillus reuteri.</title>
        <authorList>
            <person name="Lin X."/>
            <person name="Duar R."/>
            <person name="Walter J."/>
            <person name="Gaenzle M."/>
        </authorList>
    </citation>
    <scope>NUCLEOTIDE SEQUENCE [LARGE SCALE GENOMIC DNA]</scope>
    <source>
        <strain evidence="7 10">LTH2584</strain>
    </source>
</reference>
<dbReference type="PANTHER" id="PTHR10201">
    <property type="entry name" value="MATRIX METALLOPROTEINASE"/>
    <property type="match status" value="1"/>
</dbReference>
<dbReference type="RefSeq" id="WP_035169772.1">
    <property type="nucleotide sequence ID" value="NZ_PTLS01000032.1"/>
</dbReference>
<keyword evidence="8" id="KW-0482">Metalloprotease</keyword>
<dbReference type="GO" id="GO:0008270">
    <property type="term" value="F:zinc ion binding"/>
    <property type="evidence" value="ECO:0007669"/>
    <property type="project" value="InterPro"/>
</dbReference>
<dbReference type="PATRIC" id="fig|1598.90.peg.2008"/>
<dbReference type="Pfam" id="PF00413">
    <property type="entry name" value="Peptidase_M10"/>
    <property type="match status" value="1"/>
</dbReference>
<proteinExistence type="predicted"/>
<dbReference type="Proteomes" id="UP000460207">
    <property type="component" value="Unassembled WGS sequence"/>
</dbReference>
<evidence type="ECO:0000313" key="7">
    <source>
        <dbReference type="EMBL" id="KEK14166.1"/>
    </source>
</evidence>
<evidence type="ECO:0000256" key="2">
    <source>
        <dbReference type="ARBA" id="ARBA00022723"/>
    </source>
</evidence>
<dbReference type="EMBL" id="JOSX01000021">
    <property type="protein sequence ID" value="KEK14166.1"/>
    <property type="molecule type" value="Genomic_DNA"/>
</dbReference>
<evidence type="ECO:0000313" key="12">
    <source>
        <dbReference type="Proteomes" id="UP000460207"/>
    </source>
</evidence>
<dbReference type="SUPFAM" id="SSF55486">
    <property type="entry name" value="Metalloproteases ('zincins'), catalytic domain"/>
    <property type="match status" value="1"/>
</dbReference>